<evidence type="ECO:0000256" key="9">
    <source>
        <dbReference type="SAM" id="Phobius"/>
    </source>
</evidence>
<keyword evidence="4" id="KW-0762">Sugar transport</keyword>
<comment type="subcellular location">
    <subcellularLocation>
        <location evidence="1">Endomembrane system</location>
        <topology evidence="1">Multi-pass membrane protein</topology>
    </subcellularLocation>
</comment>
<evidence type="ECO:0000256" key="8">
    <source>
        <dbReference type="ARBA" id="ARBA00023136"/>
    </source>
</evidence>
<keyword evidence="8 9" id="KW-0472">Membrane</keyword>
<dbReference type="Gene3D" id="1.20.1280.290">
    <property type="match status" value="1"/>
</dbReference>
<comment type="caution">
    <text evidence="10">The sequence shown here is derived from an EMBL/GenBank/DDBJ whole genome shotgun (WGS) entry which is preliminary data.</text>
</comment>
<protein>
    <submittedName>
        <fullName evidence="10">Uncharacterized protein</fullName>
    </submittedName>
</protein>
<dbReference type="Pfam" id="PF03083">
    <property type="entry name" value="MtN3_slv"/>
    <property type="match status" value="1"/>
</dbReference>
<evidence type="ECO:0000256" key="1">
    <source>
        <dbReference type="ARBA" id="ARBA00004127"/>
    </source>
</evidence>
<evidence type="ECO:0000313" key="12">
    <source>
        <dbReference type="Proteomes" id="UP001237642"/>
    </source>
</evidence>
<dbReference type="InterPro" id="IPR004316">
    <property type="entry name" value="SWEET_rpt"/>
</dbReference>
<evidence type="ECO:0000256" key="4">
    <source>
        <dbReference type="ARBA" id="ARBA00022597"/>
    </source>
</evidence>
<dbReference type="EMBL" id="JAUIZM010000006">
    <property type="protein sequence ID" value="KAK1380176.1"/>
    <property type="molecule type" value="Genomic_DNA"/>
</dbReference>
<dbReference type="GO" id="GO:0016020">
    <property type="term" value="C:membrane"/>
    <property type="evidence" value="ECO:0007669"/>
    <property type="project" value="InterPro"/>
</dbReference>
<keyword evidence="12" id="KW-1185">Reference proteome</keyword>
<keyword evidence="6" id="KW-0677">Repeat</keyword>
<evidence type="ECO:0000313" key="11">
    <source>
        <dbReference type="EMBL" id="KAK1385743.1"/>
    </source>
</evidence>
<evidence type="ECO:0000256" key="7">
    <source>
        <dbReference type="ARBA" id="ARBA00022989"/>
    </source>
</evidence>
<comment type="similarity">
    <text evidence="2">Belongs to the SWEET sugar transporter family.</text>
</comment>
<gene>
    <name evidence="11" type="ORF">POM88_023478</name>
    <name evidence="10" type="ORF">POM88_026920</name>
</gene>
<organism evidence="10 12">
    <name type="scientific">Heracleum sosnowskyi</name>
    <dbReference type="NCBI Taxonomy" id="360622"/>
    <lineage>
        <taxon>Eukaryota</taxon>
        <taxon>Viridiplantae</taxon>
        <taxon>Streptophyta</taxon>
        <taxon>Embryophyta</taxon>
        <taxon>Tracheophyta</taxon>
        <taxon>Spermatophyta</taxon>
        <taxon>Magnoliopsida</taxon>
        <taxon>eudicotyledons</taxon>
        <taxon>Gunneridae</taxon>
        <taxon>Pentapetalae</taxon>
        <taxon>asterids</taxon>
        <taxon>campanulids</taxon>
        <taxon>Apiales</taxon>
        <taxon>Apiaceae</taxon>
        <taxon>Apioideae</taxon>
        <taxon>apioid superclade</taxon>
        <taxon>Tordylieae</taxon>
        <taxon>Tordyliinae</taxon>
        <taxon>Heracleum</taxon>
    </lineage>
</organism>
<dbReference type="AlphaFoldDB" id="A0AAD8MP14"/>
<feature type="transmembrane region" description="Helical" evidence="9">
    <location>
        <begin position="15"/>
        <end position="37"/>
    </location>
</feature>
<keyword evidence="5 9" id="KW-0812">Transmembrane</keyword>
<dbReference type="PANTHER" id="PTHR10791:SF57">
    <property type="entry name" value="BIDIRECTIONAL SUGAR TRANSPORTER SWEET2A"/>
    <property type="match status" value="1"/>
</dbReference>
<dbReference type="GO" id="GO:0051119">
    <property type="term" value="F:sugar transmembrane transporter activity"/>
    <property type="evidence" value="ECO:0007669"/>
    <property type="project" value="InterPro"/>
</dbReference>
<dbReference type="PANTHER" id="PTHR10791">
    <property type="entry name" value="RAG1-ACTIVATING PROTEIN 1"/>
    <property type="match status" value="1"/>
</dbReference>
<evidence type="ECO:0000313" key="10">
    <source>
        <dbReference type="EMBL" id="KAK1380176.1"/>
    </source>
</evidence>
<reference evidence="10" key="1">
    <citation type="submission" date="2023-02" db="EMBL/GenBank/DDBJ databases">
        <title>Genome of toxic invasive species Heracleum sosnowskyi carries increased number of genes despite the absence of recent whole-genome duplications.</title>
        <authorList>
            <person name="Schelkunov M."/>
            <person name="Shtratnikova V."/>
            <person name="Makarenko M."/>
            <person name="Klepikova A."/>
            <person name="Omelchenko D."/>
            <person name="Novikova G."/>
            <person name="Obukhova E."/>
            <person name="Bogdanov V."/>
            <person name="Penin A."/>
            <person name="Logacheva M."/>
        </authorList>
    </citation>
    <scope>NUCLEOTIDE SEQUENCE</scope>
    <source>
        <strain evidence="10">Hsosn_3</strain>
        <tissue evidence="10">Leaf</tissue>
    </source>
</reference>
<sequence length="112" mass="12385">MRDTYQALQALSVKMLGLLLGVFALFGVVVLVSIRLFDSPSQQLSIGFLGIATLISTFCSPLSISNLVIKTKRVEFLPFYLSLSTFLTCLFFLAYGMFKHDPFFAMRNASGA</sequence>
<evidence type="ECO:0000256" key="6">
    <source>
        <dbReference type="ARBA" id="ARBA00022737"/>
    </source>
</evidence>
<evidence type="ECO:0000256" key="2">
    <source>
        <dbReference type="ARBA" id="ARBA00007809"/>
    </source>
</evidence>
<evidence type="ECO:0000256" key="5">
    <source>
        <dbReference type="ARBA" id="ARBA00022692"/>
    </source>
</evidence>
<dbReference type="Proteomes" id="UP001237642">
    <property type="component" value="Unassembled WGS sequence"/>
</dbReference>
<keyword evidence="7 9" id="KW-1133">Transmembrane helix</keyword>
<evidence type="ECO:0000256" key="3">
    <source>
        <dbReference type="ARBA" id="ARBA00022448"/>
    </source>
</evidence>
<accession>A0AAD8MP14</accession>
<keyword evidence="3" id="KW-0813">Transport</keyword>
<dbReference type="GO" id="GO:0012505">
    <property type="term" value="C:endomembrane system"/>
    <property type="evidence" value="ECO:0007669"/>
    <property type="project" value="UniProtKB-SubCell"/>
</dbReference>
<feature type="transmembrane region" description="Helical" evidence="9">
    <location>
        <begin position="76"/>
        <end position="98"/>
    </location>
</feature>
<proteinExistence type="inferred from homology"/>
<feature type="transmembrane region" description="Helical" evidence="9">
    <location>
        <begin position="44"/>
        <end position="64"/>
    </location>
</feature>
<reference evidence="10" key="2">
    <citation type="submission" date="2023-05" db="EMBL/GenBank/DDBJ databases">
        <authorList>
            <person name="Schelkunov M.I."/>
        </authorList>
    </citation>
    <scope>NUCLEOTIDE SEQUENCE</scope>
    <source>
        <strain evidence="10">Hsosn_3</strain>
        <tissue evidence="10">Leaf</tissue>
    </source>
</reference>
<name>A0AAD8MP14_9APIA</name>
<dbReference type="InterPro" id="IPR047664">
    <property type="entry name" value="SWEET"/>
</dbReference>
<dbReference type="EMBL" id="JAUIZM010000005">
    <property type="protein sequence ID" value="KAK1385743.1"/>
    <property type="molecule type" value="Genomic_DNA"/>
</dbReference>